<evidence type="ECO:0000259" key="2">
    <source>
        <dbReference type="SMART" id="SM00834"/>
    </source>
</evidence>
<sequence length="114" mass="11559">MPLYEYRCKSCGYSFEKIQNFSAEPETVCPKCAGELFRPMTAPALQFKGAGWYINDYSSKGKAGAGESGGSANSGAETKPAESTAPKSSEPAAPAPAPSSATSAAPAASTPAAS</sequence>
<feature type="domain" description="Putative regulatory protein FmdB zinc ribbon" evidence="2">
    <location>
        <begin position="1"/>
        <end position="41"/>
    </location>
</feature>
<dbReference type="PANTHER" id="PTHR34404:SF2">
    <property type="entry name" value="CONSERVED SERINE RICH PROTEIN"/>
    <property type="match status" value="1"/>
</dbReference>
<organism evidence="3">
    <name type="scientific">mine drainage metagenome</name>
    <dbReference type="NCBI Taxonomy" id="410659"/>
    <lineage>
        <taxon>unclassified sequences</taxon>
        <taxon>metagenomes</taxon>
        <taxon>ecological metagenomes</taxon>
    </lineage>
</organism>
<dbReference type="InterPro" id="IPR013429">
    <property type="entry name" value="Regulatory_FmdB_Zinc_ribbon"/>
</dbReference>
<comment type="caution">
    <text evidence="3">The sequence shown here is derived from an EMBL/GenBank/DDBJ whole genome shotgun (WGS) entry which is preliminary data.</text>
</comment>
<protein>
    <submittedName>
        <fullName evidence="3">Type I antifreeze protein</fullName>
    </submittedName>
</protein>
<name>E6QKI6_9ZZZZ</name>
<dbReference type="Pfam" id="PF09723">
    <property type="entry name" value="Zn_ribbon_8"/>
    <property type="match status" value="1"/>
</dbReference>
<dbReference type="SMART" id="SM00834">
    <property type="entry name" value="CxxC_CXXC_SSSS"/>
    <property type="match status" value="1"/>
</dbReference>
<reference evidence="3" key="1">
    <citation type="submission" date="2009-10" db="EMBL/GenBank/DDBJ databases">
        <title>Diversity of trophic interactions inside an arsenic-rich microbial ecosystem.</title>
        <authorList>
            <person name="Bertin P.N."/>
            <person name="Heinrich-Salmeron A."/>
            <person name="Pelletier E."/>
            <person name="Goulhen-Chollet F."/>
            <person name="Arsene-Ploetze F."/>
            <person name="Gallien S."/>
            <person name="Calteau A."/>
            <person name="Vallenet D."/>
            <person name="Casiot C."/>
            <person name="Chane-Woon-Ming B."/>
            <person name="Giloteaux L."/>
            <person name="Barakat M."/>
            <person name="Bonnefoy V."/>
            <person name="Bruneel O."/>
            <person name="Chandler M."/>
            <person name="Cleiss J."/>
            <person name="Duran R."/>
            <person name="Elbaz-Poulichet F."/>
            <person name="Fonknechten N."/>
            <person name="Lauga B."/>
            <person name="Mornico D."/>
            <person name="Ortet P."/>
            <person name="Schaeffer C."/>
            <person name="Siguier P."/>
            <person name="Alexander Thil Smith A."/>
            <person name="Van Dorsselaer A."/>
            <person name="Weissenbach J."/>
            <person name="Medigue C."/>
            <person name="Le Paslier D."/>
        </authorList>
    </citation>
    <scope>NUCLEOTIDE SEQUENCE</scope>
</reference>
<proteinExistence type="predicted"/>
<evidence type="ECO:0000256" key="1">
    <source>
        <dbReference type="SAM" id="MobiDB-lite"/>
    </source>
</evidence>
<gene>
    <name evidence="3" type="ORF">CARN6_1134</name>
</gene>
<dbReference type="NCBIfam" id="TIGR02605">
    <property type="entry name" value="CxxC_CxxC_SSSS"/>
    <property type="match status" value="1"/>
</dbReference>
<dbReference type="AlphaFoldDB" id="E6QKI6"/>
<dbReference type="PANTHER" id="PTHR34404">
    <property type="entry name" value="REGULATORY PROTEIN, FMDB FAMILY"/>
    <property type="match status" value="1"/>
</dbReference>
<evidence type="ECO:0000313" key="3">
    <source>
        <dbReference type="EMBL" id="CBI07754.1"/>
    </source>
</evidence>
<feature type="compositionally biased region" description="Low complexity" evidence="1">
    <location>
        <begin position="70"/>
        <end position="114"/>
    </location>
</feature>
<dbReference type="EMBL" id="CABQ01000134">
    <property type="protein sequence ID" value="CBI07754.1"/>
    <property type="molecule type" value="Genomic_DNA"/>
</dbReference>
<accession>E6QKI6</accession>
<feature type="region of interest" description="Disordered" evidence="1">
    <location>
        <begin position="61"/>
        <end position="114"/>
    </location>
</feature>